<name>A0ABT3XR35_9FLAO</name>
<sequence>MRNQSKAATLESKFPLLAVEESCIISKDADVTVCFKVSLPELFTVASAEYEAIHSAWFKAIKTLPDFTIVHKQDWFIKENYNANLSKEDQSFLSKSFERHFNERPFLNHYCYLFLTKTSKERMRMQSNFSSLCKGKLIPKEIRDKELMSRFMETVDQFERIMNDIGYVHLERMTENEITGTEKQSGLLEQYLTLSRDVNPSLQDLNLGAEEMRVGNNRISLHTLSDTDDLPGTVSSHSRYEKLSTDRSDCLLSFASPVGLLLNCNHIYNQYLFIENSAENLTKFEKSARNMHSLARYSRANQINKEWIEKYLNEAHSFGLQSIRAHFNVMSWSDNPAELKQLKNDTGSALSLMECKPRHNTTDTATLYWAGIPGNAADFPAEESFYTFIEPALCFFTQETNYQNSPSPFGIKMGDRLTGKPIHLDISDLPMKQGIITNRNKFILGPSGSGKSFFTNHMVRQYYEQGAHVLLVDTGNSYQGLCELIKGKSKGEDGVYFTYTEDNPIAFNPFYTDDGIFDIEKRESIKTLILTLWKRDDEPPTRSEEVALSNAVSGYIEKIKNNNDYPSFNGFYEFVKEDYPSVLEKKKVREKDFDIANFLNVLEPYYKGGEYDYLLNSDKQLDLLSKRFIVFEIDAIKDHKILFPIVTIIIMEVFINKMRRLKGIRKLILIEEAWKAIAKEGMAEYIKYLFKTVRKFFGEAIVVTQEVDDIIQSPIVKESIINNSDCKILLDQRKYMNKFNDIQAMLGLTDKEKAQVLSINMNNDPKRLYKEVWIGLGGTHSAVYATEVSTEEYLAYTTEETEKMEVMNLASELDGNVENSIKRISLKRIKSTKEN</sequence>
<dbReference type="PANTHER" id="PTHR38467:SF1">
    <property type="entry name" value="CONJUGATIVE TRANSFER: ASSEMBLY"/>
    <property type="match status" value="1"/>
</dbReference>
<proteinExistence type="predicted"/>
<evidence type="ECO:0000259" key="2">
    <source>
        <dbReference type="Pfam" id="PF19044"/>
    </source>
</evidence>
<feature type="domain" description="TraG N-terminal Bacteroidetes" evidence="1">
    <location>
        <begin position="3"/>
        <end position="55"/>
    </location>
</feature>
<dbReference type="InterPro" id="IPR027417">
    <property type="entry name" value="P-loop_NTPase"/>
</dbReference>
<evidence type="ECO:0000313" key="3">
    <source>
        <dbReference type="EMBL" id="MCX8524584.1"/>
    </source>
</evidence>
<keyword evidence="4" id="KW-1185">Reference proteome</keyword>
<dbReference type="Proteomes" id="UP001073122">
    <property type="component" value="Unassembled WGS sequence"/>
</dbReference>
<evidence type="ECO:0000313" key="4">
    <source>
        <dbReference type="Proteomes" id="UP001073122"/>
    </source>
</evidence>
<dbReference type="PANTHER" id="PTHR38467">
    <property type="match status" value="1"/>
</dbReference>
<accession>A0ABT3XR35</accession>
<dbReference type="Gene3D" id="1.10.8.730">
    <property type="match status" value="1"/>
</dbReference>
<feature type="domain" description="TraG P-loop" evidence="2">
    <location>
        <begin position="410"/>
        <end position="825"/>
    </location>
</feature>
<dbReference type="InterPro" id="IPR024451">
    <property type="entry name" value="TraG_N_Bacteroidetes"/>
</dbReference>
<dbReference type="NCBIfam" id="TIGR03783">
    <property type="entry name" value="Bac_Flav_CT_G"/>
    <property type="match status" value="1"/>
</dbReference>
<dbReference type="Gene3D" id="3.40.50.300">
    <property type="entry name" value="P-loop containing nucleotide triphosphate hydrolases"/>
    <property type="match status" value="1"/>
</dbReference>
<dbReference type="InterPro" id="IPR043964">
    <property type="entry name" value="P-loop_TraG"/>
</dbReference>
<protein>
    <submittedName>
        <fullName evidence="3">TraG family conjugative transposon ATPase</fullName>
    </submittedName>
</protein>
<organism evidence="3 4">
    <name type="scientific">Chryseobacterium formosus</name>
    <dbReference type="NCBI Taxonomy" id="1537363"/>
    <lineage>
        <taxon>Bacteria</taxon>
        <taxon>Pseudomonadati</taxon>
        <taxon>Bacteroidota</taxon>
        <taxon>Flavobacteriia</taxon>
        <taxon>Flavobacteriales</taxon>
        <taxon>Weeksellaceae</taxon>
        <taxon>Chryseobacterium group</taxon>
        <taxon>Chryseobacterium</taxon>
    </lineage>
</organism>
<dbReference type="EMBL" id="JAOVZW010000013">
    <property type="protein sequence ID" value="MCX8524584.1"/>
    <property type="molecule type" value="Genomic_DNA"/>
</dbReference>
<evidence type="ECO:0000259" key="1">
    <source>
        <dbReference type="Pfam" id="PF12991"/>
    </source>
</evidence>
<dbReference type="Pfam" id="PF19044">
    <property type="entry name" value="P-loop_TraG"/>
    <property type="match status" value="1"/>
</dbReference>
<dbReference type="InterPro" id="IPR022509">
    <property type="entry name" value="Conjugation_ATPase_TraG"/>
</dbReference>
<dbReference type="InterPro" id="IPR053155">
    <property type="entry name" value="F-pilin_assembly_TraC"/>
</dbReference>
<reference evidence="3" key="1">
    <citation type="submission" date="2022-10" db="EMBL/GenBank/DDBJ databases">
        <title>Chryseobacterium sp. nov., a novel bacterial species.</title>
        <authorList>
            <person name="Cao Y."/>
        </authorList>
    </citation>
    <scope>NUCLEOTIDE SEQUENCE</scope>
    <source>
        <strain evidence="3">CCTCC AB2015118</strain>
    </source>
</reference>
<gene>
    <name evidence="3" type="ORF">OF897_11735</name>
</gene>
<dbReference type="SUPFAM" id="SSF52540">
    <property type="entry name" value="P-loop containing nucleoside triphosphate hydrolases"/>
    <property type="match status" value="1"/>
</dbReference>
<dbReference type="Pfam" id="PF12991">
    <property type="entry name" value="DUF3875"/>
    <property type="match status" value="1"/>
</dbReference>
<comment type="caution">
    <text evidence="3">The sequence shown here is derived from an EMBL/GenBank/DDBJ whole genome shotgun (WGS) entry which is preliminary data.</text>
</comment>
<dbReference type="RefSeq" id="WP_267265872.1">
    <property type="nucleotide sequence ID" value="NZ_JAOVZW010000013.1"/>
</dbReference>